<dbReference type="GO" id="GO:0000278">
    <property type="term" value="P:mitotic cell cycle"/>
    <property type="evidence" value="ECO:0007669"/>
    <property type="project" value="TreeGrafter"/>
</dbReference>
<feature type="compositionally biased region" description="Basic and acidic residues" evidence="6">
    <location>
        <begin position="92"/>
        <end position="101"/>
    </location>
</feature>
<dbReference type="PANTHER" id="PTHR22706:SF1">
    <property type="entry name" value="ASSEMBLY FACTOR FOR SPINDLE MICROTUBULES"/>
    <property type="match status" value="1"/>
</dbReference>
<dbReference type="PANTHER" id="PTHR22706">
    <property type="entry name" value="ASSEMBLY FACTOR FOR SPINDLE MICROTUBULES"/>
    <property type="match status" value="1"/>
</dbReference>
<dbReference type="InterPro" id="IPR051185">
    <property type="entry name" value="ASPM"/>
</dbReference>
<organism evidence="7 8">
    <name type="scientific">Modicella reniformis</name>
    <dbReference type="NCBI Taxonomy" id="1440133"/>
    <lineage>
        <taxon>Eukaryota</taxon>
        <taxon>Fungi</taxon>
        <taxon>Fungi incertae sedis</taxon>
        <taxon>Mucoromycota</taxon>
        <taxon>Mortierellomycotina</taxon>
        <taxon>Mortierellomycetes</taxon>
        <taxon>Mortierellales</taxon>
        <taxon>Mortierellaceae</taxon>
        <taxon>Modicella</taxon>
    </lineage>
</organism>
<dbReference type="CDD" id="cd23767">
    <property type="entry name" value="IQCD"/>
    <property type="match status" value="2"/>
</dbReference>
<feature type="coiled-coil region" evidence="5">
    <location>
        <begin position="693"/>
        <end position="720"/>
    </location>
</feature>
<keyword evidence="4" id="KW-0112">Calmodulin-binding</keyword>
<feature type="region of interest" description="Disordered" evidence="6">
    <location>
        <begin position="605"/>
        <end position="637"/>
    </location>
</feature>
<name>A0A9P6IMB6_9FUNG</name>
<keyword evidence="5" id="KW-0175">Coiled coil</keyword>
<dbReference type="CDD" id="cd23766">
    <property type="entry name" value="IQCG"/>
    <property type="match status" value="1"/>
</dbReference>
<keyword evidence="8" id="KW-1185">Reference proteome</keyword>
<dbReference type="GO" id="GO:0005737">
    <property type="term" value="C:cytoplasm"/>
    <property type="evidence" value="ECO:0007669"/>
    <property type="project" value="UniProtKB-SubCell"/>
</dbReference>
<comment type="caution">
    <text evidence="7">The sequence shown here is derived from an EMBL/GenBank/DDBJ whole genome shotgun (WGS) entry which is preliminary data.</text>
</comment>
<evidence type="ECO:0000256" key="4">
    <source>
        <dbReference type="ARBA" id="ARBA00022860"/>
    </source>
</evidence>
<evidence type="ECO:0000256" key="1">
    <source>
        <dbReference type="ARBA" id="ARBA00004496"/>
    </source>
</evidence>
<evidence type="ECO:0000256" key="6">
    <source>
        <dbReference type="SAM" id="MobiDB-lite"/>
    </source>
</evidence>
<feature type="compositionally biased region" description="Acidic residues" evidence="6">
    <location>
        <begin position="480"/>
        <end position="492"/>
    </location>
</feature>
<evidence type="ECO:0000256" key="3">
    <source>
        <dbReference type="ARBA" id="ARBA00022737"/>
    </source>
</evidence>
<feature type="compositionally biased region" description="Low complexity" evidence="6">
    <location>
        <begin position="583"/>
        <end position="592"/>
    </location>
</feature>
<keyword evidence="3" id="KW-0677">Repeat</keyword>
<dbReference type="Proteomes" id="UP000749646">
    <property type="component" value="Unassembled WGS sequence"/>
</dbReference>
<dbReference type="GO" id="GO:0005516">
    <property type="term" value="F:calmodulin binding"/>
    <property type="evidence" value="ECO:0007669"/>
    <property type="project" value="UniProtKB-KW"/>
</dbReference>
<dbReference type="AlphaFoldDB" id="A0A9P6IMB6"/>
<dbReference type="GO" id="GO:0007051">
    <property type="term" value="P:spindle organization"/>
    <property type="evidence" value="ECO:0007669"/>
    <property type="project" value="TreeGrafter"/>
</dbReference>
<gene>
    <name evidence="7" type="ORF">BGZ65_011035</name>
</gene>
<comment type="subcellular location">
    <subcellularLocation>
        <location evidence="1">Cytoplasm</location>
    </subcellularLocation>
</comment>
<feature type="region of interest" description="Disordered" evidence="6">
    <location>
        <begin position="54"/>
        <end position="79"/>
    </location>
</feature>
<evidence type="ECO:0000313" key="7">
    <source>
        <dbReference type="EMBL" id="KAF9939272.1"/>
    </source>
</evidence>
<evidence type="ECO:0000313" key="8">
    <source>
        <dbReference type="Proteomes" id="UP000749646"/>
    </source>
</evidence>
<evidence type="ECO:0000256" key="2">
    <source>
        <dbReference type="ARBA" id="ARBA00022490"/>
    </source>
</evidence>
<sequence>MTRSATSPVLGGASKQSQQVATTTLDASTASVLSEGRLVITEGVVGGLALSTSDDQKITSMPTGPQVLSEQQNGSDTTPDNYAIVVLSEKDKEEGLSEVHESSTSGQSLNYDQEQSVVTVYRESDGLETSYYSQRPDGSLVEHRSYVSDSQLDPELYANDGVYLNSTTEFFPVEDQDEQVYLEEYADEIDEFPAMQLKVSKLQKQVREMRKFMRGLVQLQIEQYEPATILIQAWWRGCLVRRELRRQMVFSWHKNPKRNVKPLKYLTRTELLQSCALISVPKASILVTEDLGAHKETIAIVKLQAAFRSYLVRRRLQAYREGMKAAKTIQACWRGYWTRNLDTRLGLEQLRFRNVKVQKAFGRVSIKLQYLQGRILALEENSLPMHEAQEEVHKDLEEMADQMDALRQDLEQGLKQLDEQVSEEKEQTTIELRGLTERIQKLEEELKSVRSSNTNIEKQVKSLTLELPANTNTDTGKSDQEEDDDYEVQYDEDGNRIEKPPKKTCKRSSVHEQHQEQSGGSGARRTSTGRIVIEIGANGAPMQMVESPVPMPQQLHRGSVGSIHSQGHTRTLSLNSQPPPSPSQAFPRSFSASYSPTITNASVLPEGGSFPNGSRPHSIAYSGASSSGNNPPRSLTMDSNQLYRFHPVTNQFVPLSPSAAPTNATGSSFPGTSSAGTKNYVTVDDFEYMQAEVDTLRVNNDRLEGAVRELTIRLNSLASNMGQFYPG</sequence>
<feature type="region of interest" description="Disordered" evidence="6">
    <location>
        <begin position="460"/>
        <end position="528"/>
    </location>
</feature>
<feature type="region of interest" description="Disordered" evidence="6">
    <location>
        <begin position="92"/>
        <end position="111"/>
    </location>
</feature>
<dbReference type="InterPro" id="IPR027417">
    <property type="entry name" value="P-loop_NTPase"/>
</dbReference>
<dbReference type="InterPro" id="IPR000048">
    <property type="entry name" value="IQ_motif_EF-hand-BS"/>
</dbReference>
<feature type="coiled-coil region" evidence="5">
    <location>
        <begin position="389"/>
        <end position="459"/>
    </location>
</feature>
<keyword evidence="2" id="KW-0963">Cytoplasm</keyword>
<feature type="compositionally biased region" description="Polar residues" evidence="6">
    <location>
        <begin position="623"/>
        <end position="637"/>
    </location>
</feature>
<dbReference type="Pfam" id="PF00612">
    <property type="entry name" value="IQ"/>
    <property type="match status" value="3"/>
</dbReference>
<dbReference type="SMART" id="SM00015">
    <property type="entry name" value="IQ"/>
    <property type="match status" value="3"/>
</dbReference>
<feature type="region of interest" description="Disordered" evidence="6">
    <location>
        <begin position="552"/>
        <end position="592"/>
    </location>
</feature>
<protein>
    <submittedName>
        <fullName evidence="7">Uncharacterized protein</fullName>
    </submittedName>
</protein>
<dbReference type="EMBL" id="JAAAHW010009543">
    <property type="protein sequence ID" value="KAF9939272.1"/>
    <property type="molecule type" value="Genomic_DNA"/>
</dbReference>
<dbReference type="GO" id="GO:0000922">
    <property type="term" value="C:spindle pole"/>
    <property type="evidence" value="ECO:0007669"/>
    <property type="project" value="TreeGrafter"/>
</dbReference>
<proteinExistence type="predicted"/>
<dbReference type="OrthoDB" id="252964at2759"/>
<dbReference type="SUPFAM" id="SSF52540">
    <property type="entry name" value="P-loop containing nucleoside triphosphate hydrolases"/>
    <property type="match status" value="1"/>
</dbReference>
<dbReference type="Gene3D" id="1.20.5.190">
    <property type="match status" value="1"/>
</dbReference>
<feature type="compositionally biased region" description="Polar residues" evidence="6">
    <location>
        <begin position="102"/>
        <end position="111"/>
    </location>
</feature>
<reference evidence="7" key="1">
    <citation type="journal article" date="2020" name="Fungal Divers.">
        <title>Resolving the Mortierellaceae phylogeny through synthesis of multi-gene phylogenetics and phylogenomics.</title>
        <authorList>
            <person name="Vandepol N."/>
            <person name="Liber J."/>
            <person name="Desiro A."/>
            <person name="Na H."/>
            <person name="Kennedy M."/>
            <person name="Barry K."/>
            <person name="Grigoriev I.V."/>
            <person name="Miller A.N."/>
            <person name="O'Donnell K."/>
            <person name="Stajich J.E."/>
            <person name="Bonito G."/>
        </authorList>
    </citation>
    <scope>NUCLEOTIDE SEQUENCE</scope>
    <source>
        <strain evidence="7">MES-2147</strain>
    </source>
</reference>
<dbReference type="PROSITE" id="PS50096">
    <property type="entry name" value="IQ"/>
    <property type="match status" value="2"/>
</dbReference>
<feature type="compositionally biased region" description="Polar residues" evidence="6">
    <location>
        <begin position="562"/>
        <end position="575"/>
    </location>
</feature>
<dbReference type="GO" id="GO:0051295">
    <property type="term" value="P:establishment of meiotic spindle localization"/>
    <property type="evidence" value="ECO:0007669"/>
    <property type="project" value="TreeGrafter"/>
</dbReference>
<accession>A0A9P6IMB6</accession>
<evidence type="ECO:0000256" key="5">
    <source>
        <dbReference type="SAM" id="Coils"/>
    </source>
</evidence>